<comment type="caution">
    <text evidence="7">The sequence shown here is derived from an EMBL/GenBank/DDBJ whole genome shotgun (WGS) entry which is preliminary data.</text>
</comment>
<evidence type="ECO:0000256" key="2">
    <source>
        <dbReference type="ARBA" id="ARBA00023136"/>
    </source>
</evidence>
<comment type="subunit">
    <text evidence="4">Part of the Bam complex.</text>
</comment>
<gene>
    <name evidence="4 7" type="primary">bamB</name>
    <name evidence="7" type="ORF">GCM10011289_05100</name>
</gene>
<protein>
    <recommendedName>
        <fullName evidence="4">Outer membrane protein assembly factor BamB</fullName>
    </recommendedName>
</protein>
<dbReference type="SUPFAM" id="SSF50998">
    <property type="entry name" value="Quinoprotein alcohol dehydrogenase-like"/>
    <property type="match status" value="1"/>
</dbReference>
<dbReference type="Pfam" id="PF13360">
    <property type="entry name" value="PQQ_2"/>
    <property type="match status" value="1"/>
</dbReference>
<dbReference type="AlphaFoldDB" id="A0A918U817"/>
<dbReference type="InterPro" id="IPR017687">
    <property type="entry name" value="BamB"/>
</dbReference>
<dbReference type="GO" id="GO:0043165">
    <property type="term" value="P:Gram-negative-bacterium-type cell outer membrane assembly"/>
    <property type="evidence" value="ECO:0007669"/>
    <property type="project" value="UniProtKB-UniRule"/>
</dbReference>
<evidence type="ECO:0000256" key="5">
    <source>
        <dbReference type="SAM" id="SignalP"/>
    </source>
</evidence>
<comment type="similarity">
    <text evidence="4">Belongs to the BamB family.</text>
</comment>
<evidence type="ECO:0000313" key="7">
    <source>
        <dbReference type="EMBL" id="GGY05416.1"/>
    </source>
</evidence>
<evidence type="ECO:0000313" key="8">
    <source>
        <dbReference type="Proteomes" id="UP000645257"/>
    </source>
</evidence>
<dbReference type="InterPro" id="IPR002372">
    <property type="entry name" value="PQQ_rpt_dom"/>
</dbReference>
<evidence type="ECO:0000256" key="1">
    <source>
        <dbReference type="ARBA" id="ARBA00022729"/>
    </source>
</evidence>
<dbReference type="Gene3D" id="2.130.10.10">
    <property type="entry name" value="YVTN repeat-like/Quinoprotein amine dehydrogenase"/>
    <property type="match status" value="1"/>
</dbReference>
<dbReference type="GO" id="GO:0009279">
    <property type="term" value="C:cell outer membrane"/>
    <property type="evidence" value="ECO:0007669"/>
    <property type="project" value="UniProtKB-SubCell"/>
</dbReference>
<comment type="function">
    <text evidence="4">Part of the outer membrane protein assembly complex, which is involved in assembly and insertion of beta-barrel proteins into the outer membrane.</text>
</comment>
<comment type="subcellular location">
    <subcellularLocation>
        <location evidence="4">Cell outer membrane</location>
        <topology evidence="4">Lipid-anchor</topology>
    </subcellularLocation>
</comment>
<feature type="chain" id="PRO_5037070356" description="Outer membrane protein assembly factor BamB" evidence="5">
    <location>
        <begin position="23"/>
        <end position="380"/>
    </location>
</feature>
<keyword evidence="3 4" id="KW-0998">Cell outer membrane</keyword>
<dbReference type="PANTHER" id="PTHR34512:SF30">
    <property type="entry name" value="OUTER MEMBRANE PROTEIN ASSEMBLY FACTOR BAMB"/>
    <property type="match status" value="1"/>
</dbReference>
<organism evidence="7 8">
    <name type="scientific">Paludibacterium paludis</name>
    <dbReference type="NCBI Taxonomy" id="1225769"/>
    <lineage>
        <taxon>Bacteria</taxon>
        <taxon>Pseudomonadati</taxon>
        <taxon>Pseudomonadota</taxon>
        <taxon>Betaproteobacteria</taxon>
        <taxon>Neisseriales</taxon>
        <taxon>Chromobacteriaceae</taxon>
        <taxon>Paludibacterium</taxon>
    </lineage>
</organism>
<feature type="signal peptide" evidence="5">
    <location>
        <begin position="1"/>
        <end position="22"/>
    </location>
</feature>
<feature type="domain" description="Pyrrolo-quinoline quinone repeat" evidence="6">
    <location>
        <begin position="73"/>
        <end position="305"/>
    </location>
</feature>
<evidence type="ECO:0000256" key="3">
    <source>
        <dbReference type="ARBA" id="ARBA00023237"/>
    </source>
</evidence>
<evidence type="ECO:0000256" key="4">
    <source>
        <dbReference type="HAMAP-Rule" id="MF_00923"/>
    </source>
</evidence>
<keyword evidence="8" id="KW-1185">Reference proteome</keyword>
<dbReference type="PROSITE" id="PS51257">
    <property type="entry name" value="PROKAR_LIPOPROTEIN"/>
    <property type="match status" value="1"/>
</dbReference>
<keyword evidence="4" id="KW-0449">Lipoprotein</keyword>
<dbReference type="InterPro" id="IPR011047">
    <property type="entry name" value="Quinoprotein_ADH-like_sf"/>
</dbReference>
<reference evidence="7" key="1">
    <citation type="journal article" date="2014" name="Int. J. Syst. Evol. Microbiol.">
        <title>Complete genome sequence of Corynebacterium casei LMG S-19264T (=DSM 44701T), isolated from a smear-ripened cheese.</title>
        <authorList>
            <consortium name="US DOE Joint Genome Institute (JGI-PGF)"/>
            <person name="Walter F."/>
            <person name="Albersmeier A."/>
            <person name="Kalinowski J."/>
            <person name="Ruckert C."/>
        </authorList>
    </citation>
    <scope>NUCLEOTIDE SEQUENCE</scope>
    <source>
        <strain evidence="7">KCTC 32182</strain>
    </source>
</reference>
<dbReference type="InterPro" id="IPR018391">
    <property type="entry name" value="PQQ_b-propeller_rpt"/>
</dbReference>
<evidence type="ECO:0000259" key="6">
    <source>
        <dbReference type="Pfam" id="PF13360"/>
    </source>
</evidence>
<proteinExistence type="inferred from homology"/>
<dbReference type="GO" id="GO:0051205">
    <property type="term" value="P:protein insertion into membrane"/>
    <property type="evidence" value="ECO:0007669"/>
    <property type="project" value="UniProtKB-UniRule"/>
</dbReference>
<name>A0A918U817_9NEIS</name>
<dbReference type="SMART" id="SM00564">
    <property type="entry name" value="PQQ"/>
    <property type="match status" value="4"/>
</dbReference>
<dbReference type="NCBIfam" id="TIGR03300">
    <property type="entry name" value="assembly_YfgL"/>
    <property type="match status" value="1"/>
</dbReference>
<sequence length="380" mass="39958">MRQRLLLTALLSTTLLSGCASWFESSTGPKPTPLRDVATLQAIKPNWTASGLGNTAAGFTPVYDRGNVIAADKEGRIVVLDASTGRETARFDLKRELVSGVAVAADRLLVGTGSGSLLAVDRHTGKTLWEAPLTSVTLEAAQVGGEVAVVRTNDSRLTGLNVKDGSQLWSVGRLAPQLIVRDTGSMQVVGAEAVLVGMPAGKLVVASLSSGATLWEGVVANARGATELERVTDVVSRPVFNGNDVCAVAYQGRVACFEARTGNLAWAREVSSSRGIALDVKNVYVTGEDGSVSAFDRTSGRNVWKLDDLKNRNISGPVMLGRYVLVADAEGYAHLLSNESGAIVGRLRLDTEGWTGQPVSVGESVLIQGRNGRLSMLSLG</sequence>
<dbReference type="PANTHER" id="PTHR34512">
    <property type="entry name" value="CELL SURFACE PROTEIN"/>
    <property type="match status" value="1"/>
</dbReference>
<accession>A0A918U817</accession>
<keyword evidence="1 4" id="KW-0732">Signal</keyword>
<dbReference type="EMBL" id="BMYX01000001">
    <property type="protein sequence ID" value="GGY05416.1"/>
    <property type="molecule type" value="Genomic_DNA"/>
</dbReference>
<dbReference type="HAMAP" id="MF_00923">
    <property type="entry name" value="OM_assembly_BamB"/>
    <property type="match status" value="1"/>
</dbReference>
<dbReference type="Proteomes" id="UP000645257">
    <property type="component" value="Unassembled WGS sequence"/>
</dbReference>
<keyword evidence="2 4" id="KW-0472">Membrane</keyword>
<dbReference type="RefSeq" id="WP_189530767.1">
    <property type="nucleotide sequence ID" value="NZ_BMYX01000001.1"/>
</dbReference>
<reference evidence="7" key="2">
    <citation type="submission" date="2020-09" db="EMBL/GenBank/DDBJ databases">
        <authorList>
            <person name="Sun Q."/>
            <person name="Kim S."/>
        </authorList>
    </citation>
    <scope>NUCLEOTIDE SEQUENCE</scope>
    <source>
        <strain evidence="7">KCTC 32182</strain>
    </source>
</reference>
<dbReference type="InterPro" id="IPR015943">
    <property type="entry name" value="WD40/YVTN_repeat-like_dom_sf"/>
</dbReference>
<keyword evidence="4" id="KW-0564">Palmitate</keyword>